<dbReference type="InterPro" id="IPR051120">
    <property type="entry name" value="ABC_AA/LPS_Transport"/>
</dbReference>
<dbReference type="CDD" id="cd03219">
    <property type="entry name" value="ABC_Mj1267_LivG_branched"/>
    <property type="match status" value="1"/>
</dbReference>
<keyword evidence="2" id="KW-0547">Nucleotide-binding</keyword>
<dbReference type="GO" id="GO:0005886">
    <property type="term" value="C:plasma membrane"/>
    <property type="evidence" value="ECO:0007669"/>
    <property type="project" value="TreeGrafter"/>
</dbReference>
<evidence type="ECO:0000313" key="7">
    <source>
        <dbReference type="Proteomes" id="UP000219331"/>
    </source>
</evidence>
<dbReference type="AlphaFoldDB" id="A0A285T3K4"/>
<sequence length="266" mass="28637">MLDTTTRKGRTETSGPTAAATPALVTENVARSFGALKAVSNVSITIAPGERRAILGPNGAGKTTLFNTICGDHPPTAGRILLFGEDITHLQPHRRARLGIGRTYQSSLLFDGLSVLENLYLAVRGAMPGRLSLWKAGHDDPALAKARRLAEQVRVDTIAQARIQSLSHGQRRQVEVGMALASDPRLLMLDEPAAGLSAAERPELVKLIRDLPRELTLILIEHDMDVALPNSDKVTVMKDGEVVVDSTPDRIADDPLVQAIYLGGEH</sequence>
<reference evidence="6 7" key="1">
    <citation type="submission" date="2017-08" db="EMBL/GenBank/DDBJ databases">
        <authorList>
            <person name="de Groot N.N."/>
        </authorList>
    </citation>
    <scope>NUCLEOTIDE SEQUENCE [LARGE SCALE GENOMIC DNA]</scope>
    <source>
        <strain evidence="6 7">USBA 352</strain>
    </source>
</reference>
<dbReference type="GO" id="GO:0005304">
    <property type="term" value="F:L-valine transmembrane transporter activity"/>
    <property type="evidence" value="ECO:0007669"/>
    <property type="project" value="TreeGrafter"/>
</dbReference>
<dbReference type="EMBL" id="OBML01000008">
    <property type="protein sequence ID" value="SOC15635.1"/>
    <property type="molecule type" value="Genomic_DNA"/>
</dbReference>
<dbReference type="Gene3D" id="3.40.50.300">
    <property type="entry name" value="P-loop containing nucleotide triphosphate hydrolases"/>
    <property type="match status" value="1"/>
</dbReference>
<dbReference type="GO" id="GO:0015188">
    <property type="term" value="F:L-isoleucine transmembrane transporter activity"/>
    <property type="evidence" value="ECO:0007669"/>
    <property type="project" value="TreeGrafter"/>
</dbReference>
<dbReference type="RefSeq" id="WP_097175546.1">
    <property type="nucleotide sequence ID" value="NZ_OBML01000008.1"/>
</dbReference>
<dbReference type="Pfam" id="PF00005">
    <property type="entry name" value="ABC_tran"/>
    <property type="match status" value="1"/>
</dbReference>
<dbReference type="InterPro" id="IPR003439">
    <property type="entry name" value="ABC_transporter-like_ATP-bd"/>
</dbReference>
<dbReference type="InterPro" id="IPR027417">
    <property type="entry name" value="P-loop_NTPase"/>
</dbReference>
<evidence type="ECO:0000256" key="2">
    <source>
        <dbReference type="ARBA" id="ARBA00022741"/>
    </source>
</evidence>
<dbReference type="STRING" id="538381.GCA_001696535_02990"/>
<dbReference type="GO" id="GO:1903806">
    <property type="term" value="P:L-isoleucine import across plasma membrane"/>
    <property type="evidence" value="ECO:0007669"/>
    <property type="project" value="TreeGrafter"/>
</dbReference>
<organism evidence="6 7">
    <name type="scientific">Stappia indica</name>
    <dbReference type="NCBI Taxonomy" id="538381"/>
    <lineage>
        <taxon>Bacteria</taxon>
        <taxon>Pseudomonadati</taxon>
        <taxon>Pseudomonadota</taxon>
        <taxon>Alphaproteobacteria</taxon>
        <taxon>Hyphomicrobiales</taxon>
        <taxon>Stappiaceae</taxon>
        <taxon>Stappia</taxon>
    </lineage>
</organism>
<dbReference type="OrthoDB" id="9806149at2"/>
<keyword evidence="3 6" id="KW-0067">ATP-binding</keyword>
<dbReference type="GO" id="GO:0015192">
    <property type="term" value="F:L-phenylalanine transmembrane transporter activity"/>
    <property type="evidence" value="ECO:0007669"/>
    <property type="project" value="TreeGrafter"/>
</dbReference>
<keyword evidence="1" id="KW-0813">Transport</keyword>
<proteinExistence type="predicted"/>
<dbReference type="GO" id="GO:0015808">
    <property type="term" value="P:L-alanine transport"/>
    <property type="evidence" value="ECO:0007669"/>
    <property type="project" value="TreeGrafter"/>
</dbReference>
<dbReference type="PROSITE" id="PS50893">
    <property type="entry name" value="ABC_TRANSPORTER_2"/>
    <property type="match status" value="1"/>
</dbReference>
<feature type="compositionally biased region" description="Basic and acidic residues" evidence="4">
    <location>
        <begin position="1"/>
        <end position="11"/>
    </location>
</feature>
<name>A0A285T3K4_9HYPH</name>
<protein>
    <submittedName>
        <fullName evidence="6">Amino acid/amide ABC transporter ATP-binding protein 1, HAAT family</fullName>
    </submittedName>
</protein>
<evidence type="ECO:0000256" key="1">
    <source>
        <dbReference type="ARBA" id="ARBA00022448"/>
    </source>
</evidence>
<gene>
    <name evidence="6" type="ORF">SAMN05421512_108145</name>
</gene>
<evidence type="ECO:0000256" key="3">
    <source>
        <dbReference type="ARBA" id="ARBA00022840"/>
    </source>
</evidence>
<dbReference type="SUPFAM" id="SSF52540">
    <property type="entry name" value="P-loop containing nucleoside triphosphate hydrolases"/>
    <property type="match status" value="1"/>
</dbReference>
<keyword evidence="7" id="KW-1185">Reference proteome</keyword>
<feature type="region of interest" description="Disordered" evidence="4">
    <location>
        <begin position="1"/>
        <end position="20"/>
    </location>
</feature>
<dbReference type="Proteomes" id="UP000219331">
    <property type="component" value="Unassembled WGS sequence"/>
</dbReference>
<dbReference type="GO" id="GO:0042941">
    <property type="term" value="P:D-alanine transmembrane transport"/>
    <property type="evidence" value="ECO:0007669"/>
    <property type="project" value="TreeGrafter"/>
</dbReference>
<accession>A0A285T3K4</accession>
<dbReference type="SMART" id="SM00382">
    <property type="entry name" value="AAA"/>
    <property type="match status" value="1"/>
</dbReference>
<dbReference type="GO" id="GO:0005524">
    <property type="term" value="F:ATP binding"/>
    <property type="evidence" value="ECO:0007669"/>
    <property type="project" value="UniProtKB-KW"/>
</dbReference>
<dbReference type="PANTHER" id="PTHR45772">
    <property type="entry name" value="CONSERVED COMPONENT OF ABC TRANSPORTER FOR NATURAL AMINO ACIDS-RELATED"/>
    <property type="match status" value="1"/>
</dbReference>
<dbReference type="GO" id="GO:1903805">
    <property type="term" value="P:L-valine import across plasma membrane"/>
    <property type="evidence" value="ECO:0007669"/>
    <property type="project" value="TreeGrafter"/>
</dbReference>
<feature type="domain" description="ABC transporter" evidence="5">
    <location>
        <begin position="24"/>
        <end position="264"/>
    </location>
</feature>
<evidence type="ECO:0000256" key="4">
    <source>
        <dbReference type="SAM" id="MobiDB-lite"/>
    </source>
</evidence>
<dbReference type="GO" id="GO:0016887">
    <property type="term" value="F:ATP hydrolysis activity"/>
    <property type="evidence" value="ECO:0007669"/>
    <property type="project" value="InterPro"/>
</dbReference>
<evidence type="ECO:0000313" key="6">
    <source>
        <dbReference type="EMBL" id="SOC15635.1"/>
    </source>
</evidence>
<dbReference type="PANTHER" id="PTHR45772:SF7">
    <property type="entry name" value="AMINO ACID ABC TRANSPORTER ATP-BINDING PROTEIN"/>
    <property type="match status" value="1"/>
</dbReference>
<dbReference type="InterPro" id="IPR003593">
    <property type="entry name" value="AAA+_ATPase"/>
</dbReference>
<evidence type="ECO:0000259" key="5">
    <source>
        <dbReference type="PROSITE" id="PS50893"/>
    </source>
</evidence>